<dbReference type="Proteomes" id="UP000193711">
    <property type="component" value="Unassembled WGS sequence"/>
</dbReference>
<dbReference type="RefSeq" id="WP_085475405.1">
    <property type="nucleotide sequence ID" value="NZ_FXBM01000001.1"/>
</dbReference>
<proteinExistence type="predicted"/>
<dbReference type="OrthoDB" id="5126097at2"/>
<keyword evidence="3" id="KW-1185">Reference proteome</keyword>
<evidence type="ECO:0000256" key="1">
    <source>
        <dbReference type="SAM" id="MobiDB-lite"/>
    </source>
</evidence>
<organism evidence="2 3">
    <name type="scientific">Rathayibacter oskolensis</name>
    <dbReference type="NCBI Taxonomy" id="1891671"/>
    <lineage>
        <taxon>Bacteria</taxon>
        <taxon>Bacillati</taxon>
        <taxon>Actinomycetota</taxon>
        <taxon>Actinomycetes</taxon>
        <taxon>Micrococcales</taxon>
        <taxon>Microbacteriaceae</taxon>
        <taxon>Rathayibacter</taxon>
    </lineage>
</organism>
<dbReference type="EMBL" id="FXBM01000001">
    <property type="protein sequence ID" value="SMH34238.1"/>
    <property type="molecule type" value="Genomic_DNA"/>
</dbReference>
<gene>
    <name evidence="2" type="ORF">SAMN06295885_0960</name>
</gene>
<name>A0A1X7NAX9_9MICO</name>
<protein>
    <submittedName>
        <fullName evidence="2">Uncharacterized protein</fullName>
    </submittedName>
</protein>
<feature type="region of interest" description="Disordered" evidence="1">
    <location>
        <begin position="41"/>
        <end position="69"/>
    </location>
</feature>
<dbReference type="STRING" id="1891671.SAMN06295885_0960"/>
<accession>A0A1X7NAX9</accession>
<evidence type="ECO:0000313" key="2">
    <source>
        <dbReference type="EMBL" id="SMH34238.1"/>
    </source>
</evidence>
<reference evidence="3" key="1">
    <citation type="submission" date="2017-04" db="EMBL/GenBank/DDBJ databases">
        <authorList>
            <person name="Varghese N."/>
            <person name="Submissions S."/>
        </authorList>
    </citation>
    <scope>NUCLEOTIDE SEQUENCE [LARGE SCALE GENOMIC DNA]</scope>
    <source>
        <strain evidence="3">VKM Ac-2121</strain>
    </source>
</reference>
<sequence>MSSLATRASLRRLHEVLEDPAPINRGHARYVRRLITGASLAEARPRSGSGATEQRAAIAPDDAAEDPAL</sequence>
<dbReference type="AlphaFoldDB" id="A0A1X7NAX9"/>
<evidence type="ECO:0000313" key="3">
    <source>
        <dbReference type="Proteomes" id="UP000193711"/>
    </source>
</evidence>